<dbReference type="GeneID" id="300404980"/>
<evidence type="ECO:0000313" key="1">
    <source>
        <dbReference type="EMBL" id="VVE17136.1"/>
    </source>
</evidence>
<dbReference type="AlphaFoldDB" id="A0A5E4W098"/>
<gene>
    <name evidence="1" type="ORF">PPN31114_02961</name>
</gene>
<name>A0A5E4W098_9BURK</name>
<dbReference type="Proteomes" id="UP000366945">
    <property type="component" value="Unassembled WGS sequence"/>
</dbReference>
<dbReference type="RefSeq" id="WP_150680178.1">
    <property type="nucleotide sequence ID" value="NZ_CABPSK010000002.1"/>
</dbReference>
<dbReference type="EMBL" id="CABPSK010000002">
    <property type="protein sequence ID" value="VVE17136.1"/>
    <property type="molecule type" value="Genomic_DNA"/>
</dbReference>
<proteinExistence type="predicted"/>
<keyword evidence="2" id="KW-1185">Reference proteome</keyword>
<sequence>MAVSFGKHLLAAGSGRSASIQESSRIMSCSSPRFEKTEMSMSERAMHWEALAEVDFPCPDLEFQFNTRDELRVVMRFSLLNTGTEPQKPDLELCFSGVIGLQWIEEFHGSVIQSSARSRPKCQAREWSQWVLPAVIVENSAWLSQYMNLPGTENRQHFSIVCMNDLLDVLALPDVRVQWIEVE</sequence>
<reference evidence="1 2" key="1">
    <citation type="submission" date="2019-08" db="EMBL/GenBank/DDBJ databases">
        <authorList>
            <person name="Peeters C."/>
        </authorList>
    </citation>
    <scope>NUCLEOTIDE SEQUENCE [LARGE SCALE GENOMIC DNA]</scope>
    <source>
        <strain evidence="1 2">LMG 31114</strain>
    </source>
</reference>
<evidence type="ECO:0000313" key="2">
    <source>
        <dbReference type="Proteomes" id="UP000366945"/>
    </source>
</evidence>
<accession>A0A5E4W098</accession>
<organism evidence="1 2">
    <name type="scientific">Pandoraea pneumonica</name>
    <dbReference type="NCBI Taxonomy" id="2508299"/>
    <lineage>
        <taxon>Bacteria</taxon>
        <taxon>Pseudomonadati</taxon>
        <taxon>Pseudomonadota</taxon>
        <taxon>Betaproteobacteria</taxon>
        <taxon>Burkholderiales</taxon>
        <taxon>Burkholderiaceae</taxon>
        <taxon>Pandoraea</taxon>
    </lineage>
</organism>
<protein>
    <submittedName>
        <fullName evidence="1">Uncharacterized protein</fullName>
    </submittedName>
</protein>